<reference evidence="2" key="1">
    <citation type="submission" date="2022-05" db="EMBL/GenBank/DDBJ databases">
        <authorList>
            <person name="Pankratov T."/>
        </authorList>
    </citation>
    <scope>NUCLEOTIDE SEQUENCE</scope>
    <source>
        <strain evidence="2">BP6-180914</strain>
    </source>
</reference>
<dbReference type="Gene3D" id="1.20.5.430">
    <property type="match status" value="1"/>
</dbReference>
<evidence type="ECO:0000313" key="3">
    <source>
        <dbReference type="Proteomes" id="UP001165667"/>
    </source>
</evidence>
<protein>
    <submittedName>
        <fullName evidence="2">Transcriptional regulator PpsR</fullName>
    </submittedName>
</protein>
<dbReference type="InterPro" id="IPR035965">
    <property type="entry name" value="PAS-like_dom_sf"/>
</dbReference>
<feature type="domain" description="PAS" evidence="1">
    <location>
        <begin position="152"/>
        <end position="223"/>
    </location>
</feature>
<dbReference type="SUPFAM" id="SSF55785">
    <property type="entry name" value="PYP-like sensor domain (PAS domain)"/>
    <property type="match status" value="2"/>
</dbReference>
<sequence length="476" mass="51780">MPFSAPNRSLGKIDPATTATLIAAAADVALVIDREGIIQDVALNSDDLSTDLTGCSTWIGRPWVDTVTIESRSKIEALLKEAVPGRSGRSRQINYPSVQQADVPILYSAVSAGTEGSVVAFGRNLKQFSVLQRRLVEAQQTMERDYSRLHHVETRYRLLFSVSAEPVLIVDADSQKVIEANPAAADMFGEAVTAVIDKPLVDVFGPQSTSPLQSLLAVVRAAGHADDVRANLRHSGEEVLVSAYMFRQENASLFLVRLLRLTSDSALGVVPKMTWKLLKLVENSPDGFVVTDADGRIVSANAAFLDMAQLATDRQAVNQKLDRWLGRPGVDLDVLIANLTQRGTVRLFGSSLQGQFGTETAVEISAASVMNSERRCFGFAIRNIARRFRTDMRFGPDLPGSVEHLTELVGRVSLKDLVREATDVIERLSIQAALKMTGDNRASAAEMLGVSRQSLYVKLRRYGLADPTGENGSDVN</sequence>
<dbReference type="NCBIfam" id="TIGR02040">
    <property type="entry name" value="PpsR-CrtJ"/>
    <property type="match status" value="1"/>
</dbReference>
<dbReference type="CDD" id="cd00130">
    <property type="entry name" value="PAS"/>
    <property type="match status" value="2"/>
</dbReference>
<dbReference type="GO" id="GO:0043565">
    <property type="term" value="F:sequence-specific DNA binding"/>
    <property type="evidence" value="ECO:0007669"/>
    <property type="project" value="InterPro"/>
</dbReference>
<dbReference type="InterPro" id="IPR011785">
    <property type="entry name" value="Tscrpt_reg_PpsR-CrtJ"/>
</dbReference>
<dbReference type="PROSITE" id="PS50112">
    <property type="entry name" value="PAS"/>
    <property type="match status" value="1"/>
</dbReference>
<dbReference type="SMART" id="SM00091">
    <property type="entry name" value="PAS"/>
    <property type="match status" value="3"/>
</dbReference>
<dbReference type="RefSeq" id="WP_282583819.1">
    <property type="nucleotide sequence ID" value="NZ_JAMOIM010000002.1"/>
</dbReference>
<dbReference type="PRINTS" id="PR01590">
    <property type="entry name" value="HTHFIS"/>
</dbReference>
<dbReference type="EMBL" id="JAMOIM010000002">
    <property type="protein sequence ID" value="MCW6507299.1"/>
    <property type="molecule type" value="Genomic_DNA"/>
</dbReference>
<evidence type="ECO:0000313" key="2">
    <source>
        <dbReference type="EMBL" id="MCW6507299.1"/>
    </source>
</evidence>
<dbReference type="Proteomes" id="UP001165667">
    <property type="component" value="Unassembled WGS sequence"/>
</dbReference>
<dbReference type="SUPFAM" id="SSF46689">
    <property type="entry name" value="Homeodomain-like"/>
    <property type="match status" value="1"/>
</dbReference>
<dbReference type="Pfam" id="PF02954">
    <property type="entry name" value="HTH_8"/>
    <property type="match status" value="1"/>
</dbReference>
<keyword evidence="3" id="KW-1185">Reference proteome</keyword>
<dbReference type="InterPro" id="IPR000014">
    <property type="entry name" value="PAS"/>
</dbReference>
<dbReference type="AlphaFoldDB" id="A0AA41YSD7"/>
<proteinExistence type="predicted"/>
<gene>
    <name evidence="2" type="primary">ppsR</name>
    <name evidence="2" type="ORF">M8523_04615</name>
</gene>
<dbReference type="InterPro" id="IPR009057">
    <property type="entry name" value="Homeodomain-like_sf"/>
</dbReference>
<dbReference type="Gene3D" id="3.30.450.20">
    <property type="entry name" value="PAS domain"/>
    <property type="match status" value="3"/>
</dbReference>
<organism evidence="2 3">
    <name type="scientific">Lichenifustis flavocetrariae</name>
    <dbReference type="NCBI Taxonomy" id="2949735"/>
    <lineage>
        <taxon>Bacteria</taxon>
        <taxon>Pseudomonadati</taxon>
        <taxon>Pseudomonadota</taxon>
        <taxon>Alphaproteobacteria</taxon>
        <taxon>Hyphomicrobiales</taxon>
        <taxon>Lichenihabitantaceae</taxon>
        <taxon>Lichenifustis</taxon>
    </lineage>
</organism>
<evidence type="ECO:0000259" key="1">
    <source>
        <dbReference type="PROSITE" id="PS50112"/>
    </source>
</evidence>
<dbReference type="Pfam" id="PF13188">
    <property type="entry name" value="PAS_8"/>
    <property type="match status" value="2"/>
</dbReference>
<dbReference type="Gene3D" id="1.10.10.60">
    <property type="entry name" value="Homeodomain-like"/>
    <property type="match status" value="1"/>
</dbReference>
<dbReference type="InterPro" id="IPR002197">
    <property type="entry name" value="HTH_Fis"/>
</dbReference>
<name>A0AA41YSD7_9HYPH</name>
<accession>A0AA41YSD7</accession>
<comment type="caution">
    <text evidence="2">The sequence shown here is derived from an EMBL/GenBank/DDBJ whole genome shotgun (WGS) entry which is preliminary data.</text>
</comment>